<feature type="region of interest" description="Disordered" evidence="2">
    <location>
        <begin position="447"/>
        <end position="472"/>
    </location>
</feature>
<feature type="region of interest" description="Disordered" evidence="2">
    <location>
        <begin position="287"/>
        <end position="391"/>
    </location>
</feature>
<organism evidence="4 5">
    <name type="scientific">Cylindrobasidium torrendii FP15055 ss-10</name>
    <dbReference type="NCBI Taxonomy" id="1314674"/>
    <lineage>
        <taxon>Eukaryota</taxon>
        <taxon>Fungi</taxon>
        <taxon>Dikarya</taxon>
        <taxon>Basidiomycota</taxon>
        <taxon>Agaricomycotina</taxon>
        <taxon>Agaricomycetes</taxon>
        <taxon>Agaricomycetidae</taxon>
        <taxon>Agaricales</taxon>
        <taxon>Marasmiineae</taxon>
        <taxon>Physalacriaceae</taxon>
        <taxon>Cylindrobasidium</taxon>
    </lineage>
</organism>
<accession>A0A0D7B1U0</accession>
<feature type="compositionally biased region" description="Polar residues" evidence="2">
    <location>
        <begin position="34"/>
        <end position="60"/>
    </location>
</feature>
<protein>
    <submittedName>
        <fullName evidence="4">Uncharacterized protein</fullName>
    </submittedName>
</protein>
<feature type="coiled-coil region" evidence="1">
    <location>
        <begin position="524"/>
        <end position="558"/>
    </location>
</feature>
<evidence type="ECO:0000256" key="1">
    <source>
        <dbReference type="SAM" id="Coils"/>
    </source>
</evidence>
<feature type="compositionally biased region" description="Basic residues" evidence="2">
    <location>
        <begin position="449"/>
        <end position="464"/>
    </location>
</feature>
<dbReference type="Gene3D" id="1.10.150.50">
    <property type="entry name" value="Transcription Factor, Ets-1"/>
    <property type="match status" value="1"/>
</dbReference>
<feature type="region of interest" description="Disordered" evidence="2">
    <location>
        <begin position="1"/>
        <end position="136"/>
    </location>
</feature>
<keyword evidence="3" id="KW-0812">Transmembrane</keyword>
<dbReference type="OrthoDB" id="2425321at2759"/>
<proteinExistence type="predicted"/>
<dbReference type="Proteomes" id="UP000054007">
    <property type="component" value="Unassembled WGS sequence"/>
</dbReference>
<keyword evidence="1" id="KW-0175">Coiled coil</keyword>
<name>A0A0D7B1U0_9AGAR</name>
<evidence type="ECO:0000313" key="5">
    <source>
        <dbReference type="Proteomes" id="UP000054007"/>
    </source>
</evidence>
<dbReference type="EMBL" id="KN880650">
    <property type="protein sequence ID" value="KIY64165.1"/>
    <property type="molecule type" value="Genomic_DNA"/>
</dbReference>
<feature type="transmembrane region" description="Helical" evidence="3">
    <location>
        <begin position="609"/>
        <end position="629"/>
    </location>
</feature>
<feature type="compositionally biased region" description="Pro residues" evidence="2">
    <location>
        <begin position="89"/>
        <end position="98"/>
    </location>
</feature>
<evidence type="ECO:0000313" key="4">
    <source>
        <dbReference type="EMBL" id="KIY64165.1"/>
    </source>
</evidence>
<keyword evidence="5" id="KW-1185">Reference proteome</keyword>
<feature type="compositionally biased region" description="Polar residues" evidence="2">
    <location>
        <begin position="352"/>
        <end position="368"/>
    </location>
</feature>
<dbReference type="AlphaFoldDB" id="A0A0D7B1U0"/>
<keyword evidence="3" id="KW-0472">Membrane</keyword>
<evidence type="ECO:0000256" key="2">
    <source>
        <dbReference type="SAM" id="MobiDB-lite"/>
    </source>
</evidence>
<dbReference type="InterPro" id="IPR013761">
    <property type="entry name" value="SAM/pointed_sf"/>
</dbReference>
<feature type="compositionally biased region" description="Basic residues" evidence="2">
    <location>
        <begin position="296"/>
        <end position="305"/>
    </location>
</feature>
<sequence>MAGTANSTFVFPGPRPGSPTKEDLKPNAHPYPIRTTSTGVLSRSNSITSRSGNQHSYVPSSPNPTISPPKKMNGSGHRYNRSLSNDGPRPLPIPPPSPSAASSNNSVHSLTESPTRHSSPLPTPPGASPSPSLSVLDGLPVSPKSWTPSQLALYLATTLRARSGETFQLPAPVAQDIANFVRESKITGRSFLRMKEEDLEQFEINKLWRTALLSASRSLRQSVLKGRIWGFGNTSLEDPLASPLTASSSEDSDSYAVRDDFATMRSRPASVRGNPFADEVAAPLMEGFSENSTPRRQARVGRYRNGRVQGMVEHLERSGSESSPTRHERSNSVSSNGSFYDTAADGDAYETVKQQQRDSVSSTGSDTFDTVKDGKNRPLPPPPSDGNDSDQLSMDELLKRAGIMPRDAEKFVNSRRKASKKVMAPQDLGDTSMEELDQAWISAQEGSKSIRKRKATTGRSKKSGVHAWEEDGSQRVTMRRALPMPIPAADIFASQAMYAAEETGPAEGPVPPVEPMLLSEPMDAVKLELELEETRAMVRALKRRIESVESKVANMEAAERFAPAPAPAPVFPPGSIIGRLLGRILGEERKDALEKYYARFVEPTSVRGIPSYVLLMGFGVCAVVLRVIVKKGLLRRKWV</sequence>
<reference evidence="4 5" key="1">
    <citation type="journal article" date="2015" name="Fungal Genet. Biol.">
        <title>Evolution of novel wood decay mechanisms in Agaricales revealed by the genome sequences of Fistulina hepatica and Cylindrobasidium torrendii.</title>
        <authorList>
            <person name="Floudas D."/>
            <person name="Held B.W."/>
            <person name="Riley R."/>
            <person name="Nagy L.G."/>
            <person name="Koehler G."/>
            <person name="Ransdell A.S."/>
            <person name="Younus H."/>
            <person name="Chow J."/>
            <person name="Chiniquy J."/>
            <person name="Lipzen A."/>
            <person name="Tritt A."/>
            <person name="Sun H."/>
            <person name="Haridas S."/>
            <person name="LaButti K."/>
            <person name="Ohm R.A."/>
            <person name="Kues U."/>
            <person name="Blanchette R.A."/>
            <person name="Grigoriev I.V."/>
            <person name="Minto R.E."/>
            <person name="Hibbett D.S."/>
        </authorList>
    </citation>
    <scope>NUCLEOTIDE SEQUENCE [LARGE SCALE GENOMIC DNA]</scope>
    <source>
        <strain evidence="4 5">FP15055 ss-10</strain>
    </source>
</reference>
<keyword evidence="3" id="KW-1133">Transmembrane helix</keyword>
<feature type="compositionally biased region" description="Polar residues" evidence="2">
    <location>
        <begin position="107"/>
        <end position="117"/>
    </location>
</feature>
<gene>
    <name evidence="4" type="ORF">CYLTODRAFT_381226</name>
</gene>
<feature type="compositionally biased region" description="Basic and acidic residues" evidence="2">
    <location>
        <begin position="313"/>
        <end position="330"/>
    </location>
</feature>
<evidence type="ECO:0000256" key="3">
    <source>
        <dbReference type="SAM" id="Phobius"/>
    </source>
</evidence>